<accession>A0AA88H1H4</accession>
<organism evidence="4 5">
    <name type="scientific">Artemia franciscana</name>
    <name type="common">Brine shrimp</name>
    <name type="synonym">Artemia sanfranciscana</name>
    <dbReference type="NCBI Taxonomy" id="6661"/>
    <lineage>
        <taxon>Eukaryota</taxon>
        <taxon>Metazoa</taxon>
        <taxon>Ecdysozoa</taxon>
        <taxon>Arthropoda</taxon>
        <taxon>Crustacea</taxon>
        <taxon>Branchiopoda</taxon>
        <taxon>Anostraca</taxon>
        <taxon>Artemiidae</taxon>
        <taxon>Artemia</taxon>
    </lineage>
</organism>
<reference evidence="4" key="1">
    <citation type="submission" date="2023-07" db="EMBL/GenBank/DDBJ databases">
        <title>Chromosome-level genome assembly of Artemia franciscana.</title>
        <authorList>
            <person name="Jo E."/>
        </authorList>
    </citation>
    <scope>NUCLEOTIDE SEQUENCE</scope>
    <source>
        <tissue evidence="4">Whole body</tissue>
    </source>
</reference>
<feature type="repeat" description="ANK" evidence="3">
    <location>
        <begin position="211"/>
        <end position="241"/>
    </location>
</feature>
<evidence type="ECO:0000256" key="2">
    <source>
        <dbReference type="ARBA" id="ARBA00023043"/>
    </source>
</evidence>
<comment type="caution">
    <text evidence="4">The sequence shown here is derived from an EMBL/GenBank/DDBJ whole genome shotgun (WGS) entry which is preliminary data.</text>
</comment>
<feature type="repeat" description="ANK" evidence="3">
    <location>
        <begin position="242"/>
        <end position="274"/>
    </location>
</feature>
<proteinExistence type="predicted"/>
<evidence type="ECO:0000256" key="1">
    <source>
        <dbReference type="ARBA" id="ARBA00022737"/>
    </source>
</evidence>
<evidence type="ECO:0000313" key="4">
    <source>
        <dbReference type="EMBL" id="KAK2702160.1"/>
    </source>
</evidence>
<protein>
    <recommendedName>
        <fullName evidence="6">Ankyrin repeat protein</fullName>
    </recommendedName>
</protein>
<dbReference type="PROSITE" id="PS50088">
    <property type="entry name" value="ANK_REPEAT"/>
    <property type="match status" value="3"/>
</dbReference>
<dbReference type="Proteomes" id="UP001187531">
    <property type="component" value="Unassembled WGS sequence"/>
</dbReference>
<gene>
    <name evidence="4" type="ORF">QYM36_019227</name>
</gene>
<name>A0AA88H1H4_ARTSF</name>
<dbReference type="SUPFAM" id="SSF48403">
    <property type="entry name" value="Ankyrin repeat"/>
    <property type="match status" value="1"/>
</dbReference>
<keyword evidence="5" id="KW-1185">Reference proteome</keyword>
<evidence type="ECO:0008006" key="6">
    <source>
        <dbReference type="Google" id="ProtNLM"/>
    </source>
</evidence>
<keyword evidence="1" id="KW-0677">Repeat</keyword>
<evidence type="ECO:0000256" key="3">
    <source>
        <dbReference type="PROSITE-ProRule" id="PRU00023"/>
    </source>
</evidence>
<dbReference type="PROSITE" id="PS50297">
    <property type="entry name" value="ANK_REP_REGION"/>
    <property type="match status" value="2"/>
</dbReference>
<dbReference type="EMBL" id="JAVRJZ010000733">
    <property type="protein sequence ID" value="KAK2702160.1"/>
    <property type="molecule type" value="Genomic_DNA"/>
</dbReference>
<dbReference type="PANTHER" id="PTHR24198">
    <property type="entry name" value="ANKYRIN REPEAT AND PROTEIN KINASE DOMAIN-CONTAINING PROTEIN"/>
    <property type="match status" value="1"/>
</dbReference>
<dbReference type="InterPro" id="IPR002110">
    <property type="entry name" value="Ankyrin_rpt"/>
</dbReference>
<dbReference type="SMART" id="SM00248">
    <property type="entry name" value="ANK"/>
    <property type="match status" value="6"/>
</dbReference>
<dbReference type="AlphaFoldDB" id="A0AA88H1H4"/>
<dbReference type="InterPro" id="IPR036770">
    <property type="entry name" value="Ankyrin_rpt-contain_sf"/>
</dbReference>
<dbReference type="Pfam" id="PF12796">
    <property type="entry name" value="Ank_2"/>
    <property type="match status" value="2"/>
</dbReference>
<sequence length="449" mass="51105">MIQREKIYGSDNPLDSDLLKAVKKNQWYLVKYLLEKGASPKSFLYLHDAVWFGSRDICDLLIKNGVEINTFNETDETPLYIAVKTGKKSLFEYLLERGANPILCKPNKRLVDIAMNQKNAHLVRYLQQVFPTMCARLSNNLDNNIPALSAAKKRKTSDLCELPTIATLPVFHTVQDELFFEAVKGSEARQNLKVVKEYLKNGQNPNCYYCLHVALLNEHHNQIELVDMLIKYGADLNTLNSEKETPLDIALKKKNISMVTMLLKNGANPQFGEKIKIDCCTFFASELLTVATEARKFDFIRYLLLNGTDSDKLATVVRDCWESDLLLLDTIPDARYSEVVTNLKDFVDEEFQFSMKYESSPLLKRALLIMASCLPKITTMANYGNYLPLHQTLKDICGMRIRKDTDLLSCLFGRVAALFAQRMFMKAYANRTKAMILYATETGKSLGFA</sequence>
<dbReference type="Gene3D" id="1.25.40.20">
    <property type="entry name" value="Ankyrin repeat-containing domain"/>
    <property type="match status" value="2"/>
</dbReference>
<evidence type="ECO:0000313" key="5">
    <source>
        <dbReference type="Proteomes" id="UP001187531"/>
    </source>
</evidence>
<dbReference type="PANTHER" id="PTHR24198:SF165">
    <property type="entry name" value="ANKYRIN REPEAT-CONTAINING PROTEIN-RELATED"/>
    <property type="match status" value="1"/>
</dbReference>
<keyword evidence="2 3" id="KW-0040">ANK repeat</keyword>
<feature type="repeat" description="ANK" evidence="3">
    <location>
        <begin position="74"/>
        <end position="100"/>
    </location>
</feature>